<proteinExistence type="predicted"/>
<protein>
    <recommendedName>
        <fullName evidence="3">FeoB-type G domain-containing protein</fullName>
    </recommendedName>
</protein>
<accession>A0ABN6QLM4</accession>
<dbReference type="InterPro" id="IPR006073">
    <property type="entry name" value="GTP-bd"/>
</dbReference>
<feature type="transmembrane region" description="Helical" evidence="2">
    <location>
        <begin position="332"/>
        <end position="354"/>
    </location>
</feature>
<keyword evidence="5" id="KW-1185">Reference proteome</keyword>
<evidence type="ECO:0000313" key="5">
    <source>
        <dbReference type="Proteomes" id="UP001062263"/>
    </source>
</evidence>
<dbReference type="PANTHER" id="PTHR43185:SF1">
    <property type="entry name" value="FE(2+) TRANSPORTER FEOB"/>
    <property type="match status" value="1"/>
</dbReference>
<evidence type="ECO:0000259" key="3">
    <source>
        <dbReference type="PROSITE" id="PS51711"/>
    </source>
</evidence>
<organism evidence="4 5">
    <name type="scientific">Akkermansia biwaensis</name>
    <dbReference type="NCBI Taxonomy" id="2946555"/>
    <lineage>
        <taxon>Bacteria</taxon>
        <taxon>Pseudomonadati</taxon>
        <taxon>Verrucomicrobiota</taxon>
        <taxon>Verrucomicrobiia</taxon>
        <taxon>Verrucomicrobiales</taxon>
        <taxon>Akkermansiaceae</taxon>
        <taxon>Akkermansia</taxon>
    </lineage>
</organism>
<name>A0ABN6QLM4_9BACT</name>
<dbReference type="InterPro" id="IPR027417">
    <property type="entry name" value="P-loop_NTPase"/>
</dbReference>
<feature type="compositionally biased region" description="Acidic residues" evidence="1">
    <location>
        <begin position="919"/>
        <end position="929"/>
    </location>
</feature>
<keyword evidence="2" id="KW-0812">Transmembrane</keyword>
<dbReference type="Pfam" id="PF02421">
    <property type="entry name" value="FeoB_N"/>
    <property type="match status" value="1"/>
</dbReference>
<feature type="transmembrane region" description="Helical" evidence="2">
    <location>
        <begin position="574"/>
        <end position="599"/>
    </location>
</feature>
<dbReference type="InterPro" id="IPR030389">
    <property type="entry name" value="G_FEOB_dom"/>
</dbReference>
<dbReference type="InterPro" id="IPR008523">
    <property type="entry name" value="DUF805"/>
</dbReference>
<evidence type="ECO:0000256" key="1">
    <source>
        <dbReference type="SAM" id="MobiDB-lite"/>
    </source>
</evidence>
<feature type="transmembrane region" description="Helical" evidence="2">
    <location>
        <begin position="685"/>
        <end position="705"/>
    </location>
</feature>
<gene>
    <name evidence="4" type="ORF">Abiwalacus_12440</name>
</gene>
<feature type="transmembrane region" description="Helical" evidence="2">
    <location>
        <begin position="540"/>
        <end position="562"/>
    </location>
</feature>
<reference evidence="4" key="1">
    <citation type="submission" date="2022-06" db="EMBL/GenBank/DDBJ databases">
        <title>Akkermansia biwalacus sp. nov., an anaerobic mucin-degrading bacterium isolated from human intestine.</title>
        <authorList>
            <person name="Kobayashi Y."/>
            <person name="Inoue S."/>
            <person name="Kawahara T."/>
            <person name="Kohda N."/>
        </authorList>
    </citation>
    <scope>NUCLEOTIDE SEQUENCE</scope>
    <source>
        <strain evidence="4">WON2089</strain>
    </source>
</reference>
<feature type="domain" description="FeoB-type G" evidence="3">
    <location>
        <begin position="3"/>
        <end position="164"/>
    </location>
</feature>
<dbReference type="RefSeq" id="WP_251828188.1">
    <property type="nucleotide sequence ID" value="NZ_AP025943.1"/>
</dbReference>
<keyword evidence="2" id="KW-1133">Transmembrane helix</keyword>
<dbReference type="PROSITE" id="PS51711">
    <property type="entry name" value="G_FEOB"/>
    <property type="match status" value="1"/>
</dbReference>
<dbReference type="PRINTS" id="PR00326">
    <property type="entry name" value="GTP1OBG"/>
</dbReference>
<sequence length="1040" mass="112428">MDNITIALAGNPNCGKTTLFNALTGASQYVGNWPGVTVERKAGKLNEYPEIEVQDLPGIYSLSPYTLEEVISRDYLVRDEPSVIVDLVDATNLERNLYLTTQLQELGRPIIVALNMADLMARRGITIDKARLSQALHCQVVEISALKGTGIKELVELAVKTAKNPEASPAQPVRFDDTVEKALSRIAEYLSCDPDLKRWYAIKLFERDPKVVEHLHLDGQASQAIEQIIISVEEEMDDDSESIITSERYTAIAAIVKESQTKKHMGLSVSDKIDRIVTHRILALPIFFLVMWAVYYLSINTVGDWGTGWANDTFFGEIVGPWVDGFIGTAPAGIGLVAFIAVILSMIMLFPLLLRRLHDLNLKGAWMYLTIIPFILAFIVMPNVEEEEASEENTVPMEAPAAIPADSQSTAAEEGETSNAHTAVATAADAPAGEAAEPAEEGEKSDEGAVIGTLSSIMEFYDSCVKGLTSALGAVLLFLYKPLMWVLAAANAALLALCLFKPGARNKNEFGPVPDKSPFSRKNLAHIFSLKGRTGVASFWVQYIVLSLVSFGIALLGTLALNCDHKLVDFVQNAIVNGVGAVLGFLPQMAVLFLCMAILEDCGYMARVAFVMDRIFRKFGLSGKSFIPMLVSMGCGVPGIMATRTIENEKDRRMTIILTTNMPCGAKIPIIAVLAFAFFPEDTGLVTTSAYFIGLASIIVSGIILKKSSLFAGDPAPFVMELPAYHTPAVSNVSLRAIERCKAFVQKAGTVIFLACALIWFLQSHDWSMTYLDEDHAEATASTEEGSATLPIEKSMLAGIGGAVSPVFAPLGWAQAGNDVRDWKPTVATITGLIAKENVVATMSMLYSTDIEEEEEEAPAEPEFSLFTQGNALSALTVAALDTWNSSRTREEAASVPEGEAPASAADEPSGSEQASAAAEEEALDEEAQEEKATAGVLRAANALGGDSIVAFSFLLFNLLCAPCFAAMGAMRREMNSAKWTWFAILWLCGWAYYVAFLVYQLGILVRDGTFGTGQVVALIGLVGGLYLIFRKAAPKKSIH</sequence>
<feature type="transmembrane region" description="Helical" evidence="2">
    <location>
        <begin position="366"/>
        <end position="384"/>
    </location>
</feature>
<dbReference type="EMBL" id="AP025943">
    <property type="protein sequence ID" value="BDL43670.1"/>
    <property type="molecule type" value="Genomic_DNA"/>
</dbReference>
<dbReference type="InterPro" id="IPR011642">
    <property type="entry name" value="Gate_dom"/>
</dbReference>
<dbReference type="InterPro" id="IPR041069">
    <property type="entry name" value="FeoB_Cyto"/>
</dbReference>
<feature type="transmembrane region" description="Helical" evidence="2">
    <location>
        <begin position="485"/>
        <end position="504"/>
    </location>
</feature>
<evidence type="ECO:0000256" key="2">
    <source>
        <dbReference type="SAM" id="Phobius"/>
    </source>
</evidence>
<dbReference type="PANTHER" id="PTHR43185">
    <property type="entry name" value="FERROUS IRON TRANSPORT PROTEIN B"/>
    <property type="match status" value="1"/>
</dbReference>
<dbReference type="InterPro" id="IPR050860">
    <property type="entry name" value="FeoB_GTPase"/>
</dbReference>
<dbReference type="Gene3D" id="3.40.50.300">
    <property type="entry name" value="P-loop containing nucleotide triphosphate hydrolases"/>
    <property type="match status" value="1"/>
</dbReference>
<evidence type="ECO:0000313" key="4">
    <source>
        <dbReference type="EMBL" id="BDL43670.1"/>
    </source>
</evidence>
<dbReference type="Pfam" id="PF07670">
    <property type="entry name" value="Gate"/>
    <property type="match status" value="2"/>
</dbReference>
<dbReference type="Pfam" id="PF17910">
    <property type="entry name" value="FeoB_Cyto"/>
    <property type="match status" value="1"/>
</dbReference>
<dbReference type="Proteomes" id="UP001062263">
    <property type="component" value="Chromosome"/>
</dbReference>
<feature type="transmembrane region" description="Helical" evidence="2">
    <location>
        <begin position="654"/>
        <end position="679"/>
    </location>
</feature>
<feature type="transmembrane region" description="Helical" evidence="2">
    <location>
        <begin position="980"/>
        <end position="1000"/>
    </location>
</feature>
<dbReference type="CDD" id="cd01879">
    <property type="entry name" value="FeoB"/>
    <property type="match status" value="1"/>
</dbReference>
<feature type="transmembrane region" description="Helical" evidence="2">
    <location>
        <begin position="949"/>
        <end position="968"/>
    </location>
</feature>
<keyword evidence="2" id="KW-0472">Membrane</keyword>
<feature type="region of interest" description="Disordered" evidence="1">
    <location>
        <begin position="888"/>
        <end position="931"/>
    </location>
</feature>
<dbReference type="Gene3D" id="1.10.287.1770">
    <property type="match status" value="1"/>
</dbReference>
<dbReference type="InterPro" id="IPR011640">
    <property type="entry name" value="Fe2_transport_prot_B_C"/>
</dbReference>
<feature type="transmembrane region" description="Helical" evidence="2">
    <location>
        <begin position="1012"/>
        <end position="1030"/>
    </location>
</feature>
<dbReference type="SUPFAM" id="SSF52540">
    <property type="entry name" value="P-loop containing nucleoside triphosphate hydrolases"/>
    <property type="match status" value="1"/>
</dbReference>
<dbReference type="Pfam" id="PF05656">
    <property type="entry name" value="DUF805"/>
    <property type="match status" value="1"/>
</dbReference>
<dbReference type="Pfam" id="PF07664">
    <property type="entry name" value="FeoB_C"/>
    <property type="match status" value="1"/>
</dbReference>
<feature type="transmembrane region" description="Helical" evidence="2">
    <location>
        <begin position="281"/>
        <end position="299"/>
    </location>
</feature>
<feature type="transmembrane region" description="Helical" evidence="2">
    <location>
        <begin position="619"/>
        <end position="642"/>
    </location>
</feature>